<evidence type="ECO:0000313" key="7">
    <source>
        <dbReference type="EMBL" id="POI34706.1"/>
    </source>
</evidence>
<dbReference type="GO" id="GO:0005813">
    <property type="term" value="C:centrosome"/>
    <property type="evidence" value="ECO:0007669"/>
    <property type="project" value="TreeGrafter"/>
</dbReference>
<feature type="coiled-coil region" evidence="5">
    <location>
        <begin position="1271"/>
        <end position="1322"/>
    </location>
</feature>
<proteinExistence type="predicted"/>
<gene>
    <name evidence="7" type="ORF">CIB84_001541</name>
</gene>
<dbReference type="GO" id="GO:0060271">
    <property type="term" value="P:cilium assembly"/>
    <property type="evidence" value="ECO:0007669"/>
    <property type="project" value="TreeGrafter"/>
</dbReference>
<feature type="region of interest" description="Disordered" evidence="6">
    <location>
        <begin position="260"/>
        <end position="382"/>
    </location>
</feature>
<dbReference type="EMBL" id="PPHD01001368">
    <property type="protein sequence ID" value="POI34706.1"/>
    <property type="molecule type" value="Genomic_DNA"/>
</dbReference>
<evidence type="ECO:0000256" key="5">
    <source>
        <dbReference type="SAM" id="Coils"/>
    </source>
</evidence>
<organism evidence="7 8">
    <name type="scientific">Bambusicola thoracicus</name>
    <name type="common">Chinese bamboo-partridge</name>
    <name type="synonym">Perdix thoracica</name>
    <dbReference type="NCBI Taxonomy" id="9083"/>
    <lineage>
        <taxon>Eukaryota</taxon>
        <taxon>Metazoa</taxon>
        <taxon>Chordata</taxon>
        <taxon>Craniata</taxon>
        <taxon>Vertebrata</taxon>
        <taxon>Euteleostomi</taxon>
        <taxon>Archelosauria</taxon>
        <taxon>Archosauria</taxon>
        <taxon>Dinosauria</taxon>
        <taxon>Saurischia</taxon>
        <taxon>Theropoda</taxon>
        <taxon>Coelurosauria</taxon>
        <taxon>Aves</taxon>
        <taxon>Neognathae</taxon>
        <taxon>Galloanserae</taxon>
        <taxon>Galliformes</taxon>
        <taxon>Phasianidae</taxon>
        <taxon>Perdicinae</taxon>
        <taxon>Bambusicola</taxon>
    </lineage>
</organism>
<dbReference type="Proteomes" id="UP000237246">
    <property type="component" value="Unassembled WGS sequence"/>
</dbReference>
<protein>
    <recommendedName>
        <fullName evidence="9">Centrosomal protein of 164 kDa</fullName>
    </recommendedName>
</protein>
<feature type="region of interest" description="Disordered" evidence="6">
    <location>
        <begin position="126"/>
        <end position="157"/>
    </location>
</feature>
<dbReference type="GO" id="GO:0005737">
    <property type="term" value="C:cytoplasm"/>
    <property type="evidence" value="ECO:0007669"/>
    <property type="project" value="UniProtKB-SubCell"/>
</dbReference>
<feature type="region of interest" description="Disordered" evidence="6">
    <location>
        <begin position="474"/>
        <end position="497"/>
    </location>
</feature>
<keyword evidence="2" id="KW-0963">Cytoplasm</keyword>
<evidence type="ECO:0000256" key="3">
    <source>
        <dbReference type="ARBA" id="ARBA00022553"/>
    </source>
</evidence>
<evidence type="ECO:0008006" key="9">
    <source>
        <dbReference type="Google" id="ProtNLM"/>
    </source>
</evidence>
<feature type="region of interest" description="Disordered" evidence="6">
    <location>
        <begin position="24"/>
        <end position="45"/>
    </location>
</feature>
<dbReference type="GO" id="GO:0005814">
    <property type="term" value="C:centriole"/>
    <property type="evidence" value="ECO:0007669"/>
    <property type="project" value="TreeGrafter"/>
</dbReference>
<evidence type="ECO:0000313" key="8">
    <source>
        <dbReference type="Proteomes" id="UP000237246"/>
    </source>
</evidence>
<dbReference type="PANTHER" id="PTHR18902:SF27">
    <property type="entry name" value="CENTROSOMAL PROTEIN OF 164 KDA"/>
    <property type="match status" value="1"/>
</dbReference>
<feature type="compositionally biased region" description="Basic and acidic residues" evidence="6">
    <location>
        <begin position="260"/>
        <end position="288"/>
    </location>
</feature>
<name>A0A2P4TED6_BAMTH</name>
<comment type="subcellular location">
    <subcellularLocation>
        <location evidence="1">Cytoplasm</location>
    </subcellularLocation>
</comment>
<sequence>MTLFDSSPTDDWNLQEMVDASYAQEQLRSHSRVSQTRSKREDQDEALGQAVVLCKNNESISRPERQDSKQTELMELGADIKADDISGLPENPSRVPQKVVGVQPCLQGIDAEGAINVYHCTSKHVSSSVKDGCGEDEERGDSISECDSSDWDGSHSVDAPQLSGTLLAPVQVPLGNLAPLRGPVASPAGIQRGSLHSDMGSSVDSGLADRGEAQSLHRTSGLFKNLHMDVSALGYSFESEDNSKAEEENHGGHLADVTEAHLQDQRSPTEEAGSLREKESLKSRRTEGESSLDSDDACPPTPVKALSGDAHSSLSDQNKEESDEELAGNEGLGEKAAEVQGDVSAADELPQSLEEGRAAGTDVPSSPGQPRAASPDAEAAEADQLASLAVTVDTVSVDENIVNEMREEAADVKADSRLDAGKLSKVSESSECMEDLQASNCLDQELIQHVDLAFQSQFSERVLDADALSPALDESPCKAQELGEEEKDQSKASIDEEQSKRTKAAESIISADFSIVSASGWEDSKTACLALPHDYPRCGAGFSISLIAIWLLSKAVKAMIVCFLMLCLVAFNTGELGPSHWLITDLAGSGASQCWFGRRVQLQSEHERDQSGCEASEQKCVALENASQEEAVALQLEEELPDSLIDLEELAALQKAKAWEVGGFEIFALEVIPCVGMLLVPVVLLSSLTILPKELFLFDRQPEKERKQEQSLTQSSEESLEGIAKELEKEVEQEKMHLLQAKKEKIQQFQEEMRLQEEEETQKLYQQKEESLRTLKEDLAKVCEEEELRVRKEETERLSKLRATITSETEAEKEKIRAEQELALQKLREEWESLQVMEKESMERKKQLALEKTKLEMEESQQKETIRLKKEKEQFLRELKERLEMEKKKAAEELEKQFATELQQLKSAAEEKHRKVKHDVPRILFVSSLQLSELMSEKRREVEKDHEKKMARMKEEHQEVLARIQDQYEEEERKQRAELIEGLRGEMARLRQLHEVEVKALQAELDERLTALQHRQKEKERRLQDSENELEIRAKNIKARSVQLLSQEESLRRKKQQLLDEDRRTERERDEAALASQLRLEENRKEHSGLLESVWQLRKTLEELQDQKAEVEGQVDLLQTRSQRLQKRISELEAAVRSKQEILKELEAEESAESPRRKAELHVEDLRETIQAVSRAVCEVFEMLPLFSIHPESLLPRLLKAMKTATSNLISEYLVRSYISAEGISIRKAKEFLVRQTHSMRKRHTALKAAKQQWHQDVQKAQEVVQDPDSSQLLEGMRKNLEEEAKQLDKMKSAMRKGQVLLKKKEEKLSQLESSLLEELSDEDTLKSVACKKMVTFDLSSSEDTDSISSANIHLPKSDLRTEVQIALQQDKIQYLTNSVQHITDELNGVLGVLSSLNALHPPLFTSTQVPLQVPCDGIPLSTYATLAGLQAGASSRPSAGMSVPNQWACGTGLSSSRSFLAGQSVDRFLAEKWQKYFPDGFPSCSGSSGPSDNKLGYVPAGKQMRMFQSRESDKMSIQGMIETNKKWLEDFKSDSGLYPLPGSGL</sequence>
<dbReference type="GO" id="GO:0097539">
    <property type="term" value="C:ciliary transition fiber"/>
    <property type="evidence" value="ECO:0007669"/>
    <property type="project" value="TreeGrafter"/>
</dbReference>
<keyword evidence="8" id="KW-1185">Reference proteome</keyword>
<evidence type="ECO:0000256" key="6">
    <source>
        <dbReference type="SAM" id="MobiDB-lite"/>
    </source>
</evidence>
<feature type="coiled-coil region" evidence="5">
    <location>
        <begin position="1094"/>
        <end position="1176"/>
    </location>
</feature>
<evidence type="ECO:0000256" key="2">
    <source>
        <dbReference type="ARBA" id="ARBA00022490"/>
    </source>
</evidence>
<dbReference type="OrthoDB" id="6344460at2759"/>
<dbReference type="PANTHER" id="PTHR18902">
    <property type="entry name" value="NUCLEAR MITOTIC APPARATUS PROTEIN 1-RELATED"/>
    <property type="match status" value="1"/>
</dbReference>
<accession>A0A2P4TED6</accession>
<evidence type="ECO:0000256" key="4">
    <source>
        <dbReference type="ARBA" id="ARBA00023054"/>
    </source>
</evidence>
<keyword evidence="4 5" id="KW-0175">Coiled coil</keyword>
<comment type="caution">
    <text evidence="7">The sequence shown here is derived from an EMBL/GenBank/DDBJ whole genome shotgun (WGS) entry which is preliminary data.</text>
</comment>
<keyword evidence="3" id="KW-0597">Phosphoprotein</keyword>
<evidence type="ECO:0000256" key="1">
    <source>
        <dbReference type="ARBA" id="ARBA00004496"/>
    </source>
</evidence>
<reference evidence="7 8" key="1">
    <citation type="submission" date="2018-01" db="EMBL/GenBank/DDBJ databases">
        <title>Comparison of the Chinese Bamboo Partridge and Red Junglefowl genome sequences highlights the importance of demography in genome evolution.</title>
        <authorList>
            <person name="Tiley G.P."/>
            <person name="Kimball R.T."/>
            <person name="Braun E.L."/>
            <person name="Burleigh J.G."/>
        </authorList>
    </citation>
    <scope>NUCLEOTIDE SEQUENCE [LARGE SCALE GENOMIC DNA]</scope>
    <source>
        <strain evidence="7">RTK389</strain>
        <tissue evidence="7">Blood</tissue>
    </source>
</reference>
<feature type="compositionally biased region" description="Basic and acidic residues" evidence="6">
    <location>
        <begin position="488"/>
        <end position="497"/>
    </location>
</feature>
<feature type="region of interest" description="Disordered" evidence="6">
    <location>
        <begin position="188"/>
        <end position="211"/>
    </location>
</feature>
<dbReference type="InterPro" id="IPR051841">
    <property type="entry name" value="MT-Golgi_org_protein"/>
</dbReference>
<feature type="coiled-coil region" evidence="5">
    <location>
        <begin position="717"/>
        <end position="1068"/>
    </location>
</feature>